<proteinExistence type="predicted"/>
<keyword evidence="1" id="KW-0472">Membrane</keyword>
<dbReference type="EMBL" id="VSRR010112723">
    <property type="protein sequence ID" value="MPC98128.1"/>
    <property type="molecule type" value="Genomic_DNA"/>
</dbReference>
<name>A0A5B7JYU7_PORTR</name>
<evidence type="ECO:0000313" key="2">
    <source>
        <dbReference type="EMBL" id="MPC98128.1"/>
    </source>
</evidence>
<accession>A0A5B7JYU7</accession>
<dbReference type="AlphaFoldDB" id="A0A5B7JYU7"/>
<keyword evidence="3" id="KW-1185">Reference proteome</keyword>
<comment type="caution">
    <text evidence="2">The sequence shown here is derived from an EMBL/GenBank/DDBJ whole genome shotgun (WGS) entry which is preliminary data.</text>
</comment>
<reference evidence="2 3" key="1">
    <citation type="submission" date="2019-05" db="EMBL/GenBank/DDBJ databases">
        <title>Another draft genome of Portunus trituberculatus and its Hox gene families provides insights of decapod evolution.</title>
        <authorList>
            <person name="Jeong J.-H."/>
            <person name="Song I."/>
            <person name="Kim S."/>
            <person name="Choi T."/>
            <person name="Kim D."/>
            <person name="Ryu S."/>
            <person name="Kim W."/>
        </authorList>
    </citation>
    <scope>NUCLEOTIDE SEQUENCE [LARGE SCALE GENOMIC DNA]</scope>
    <source>
        <tissue evidence="2">Muscle</tissue>
    </source>
</reference>
<dbReference type="Proteomes" id="UP000324222">
    <property type="component" value="Unassembled WGS sequence"/>
</dbReference>
<evidence type="ECO:0000313" key="3">
    <source>
        <dbReference type="Proteomes" id="UP000324222"/>
    </source>
</evidence>
<gene>
    <name evidence="2" type="ORF">E2C01_093481</name>
</gene>
<organism evidence="2 3">
    <name type="scientific">Portunus trituberculatus</name>
    <name type="common">Swimming crab</name>
    <name type="synonym">Neptunus trituberculatus</name>
    <dbReference type="NCBI Taxonomy" id="210409"/>
    <lineage>
        <taxon>Eukaryota</taxon>
        <taxon>Metazoa</taxon>
        <taxon>Ecdysozoa</taxon>
        <taxon>Arthropoda</taxon>
        <taxon>Crustacea</taxon>
        <taxon>Multicrustacea</taxon>
        <taxon>Malacostraca</taxon>
        <taxon>Eumalacostraca</taxon>
        <taxon>Eucarida</taxon>
        <taxon>Decapoda</taxon>
        <taxon>Pleocyemata</taxon>
        <taxon>Brachyura</taxon>
        <taxon>Eubrachyura</taxon>
        <taxon>Portunoidea</taxon>
        <taxon>Portunidae</taxon>
        <taxon>Portuninae</taxon>
        <taxon>Portunus</taxon>
    </lineage>
</organism>
<keyword evidence="1" id="KW-1133">Transmembrane helix</keyword>
<keyword evidence="1" id="KW-0812">Transmembrane</keyword>
<feature type="transmembrane region" description="Helical" evidence="1">
    <location>
        <begin position="34"/>
        <end position="57"/>
    </location>
</feature>
<protein>
    <submittedName>
        <fullName evidence="2">Uncharacterized protein</fullName>
    </submittedName>
</protein>
<evidence type="ECO:0000256" key="1">
    <source>
        <dbReference type="SAM" id="Phobius"/>
    </source>
</evidence>
<sequence>MSVFLRASVPFPPLPSCRCPAATQDVLAPFLRHALVVSAAVQILDVALHFLASLLALCACRTRGRYPEDLRVGVHVSRAEEVAGGRE</sequence>